<reference evidence="3" key="1">
    <citation type="submission" date="2017-02" db="UniProtKB">
        <authorList>
            <consortium name="WormBaseParasite"/>
        </authorList>
    </citation>
    <scope>IDENTIFICATION</scope>
</reference>
<name>A0A0R3T7C9_RODNA</name>
<proteinExistence type="predicted"/>
<reference evidence="1 2" key="2">
    <citation type="submission" date="2018-11" db="EMBL/GenBank/DDBJ databases">
        <authorList>
            <consortium name="Pathogen Informatics"/>
        </authorList>
    </citation>
    <scope>NUCLEOTIDE SEQUENCE [LARGE SCALE GENOMIC DNA]</scope>
</reference>
<organism evidence="3">
    <name type="scientific">Rodentolepis nana</name>
    <name type="common">Dwarf tapeworm</name>
    <name type="synonym">Hymenolepis nana</name>
    <dbReference type="NCBI Taxonomy" id="102285"/>
    <lineage>
        <taxon>Eukaryota</taxon>
        <taxon>Metazoa</taxon>
        <taxon>Spiralia</taxon>
        <taxon>Lophotrochozoa</taxon>
        <taxon>Platyhelminthes</taxon>
        <taxon>Cestoda</taxon>
        <taxon>Eucestoda</taxon>
        <taxon>Cyclophyllidea</taxon>
        <taxon>Hymenolepididae</taxon>
        <taxon>Rodentolepis</taxon>
    </lineage>
</organism>
<protein>
    <submittedName>
        <fullName evidence="3">DHC_N1 domain-containing protein</fullName>
    </submittedName>
</protein>
<evidence type="ECO:0000313" key="2">
    <source>
        <dbReference type="Proteomes" id="UP000278807"/>
    </source>
</evidence>
<accession>A0A0R3T7C9</accession>
<dbReference type="AlphaFoldDB" id="A0A0R3T7C9"/>
<gene>
    <name evidence="1" type="ORF">HNAJ_LOCUS2966</name>
</gene>
<dbReference type="WBParaSite" id="HNAJ_0000296701-mRNA-1">
    <property type="protein sequence ID" value="HNAJ_0000296701-mRNA-1"/>
    <property type="gene ID" value="HNAJ_0000296701"/>
</dbReference>
<keyword evidence="2" id="KW-1185">Reference proteome</keyword>
<sequence>MSSEQALRGVSSQIPPTNQGYVELLEHMLEESFAKMLPTLKLYMDALGKNLELISTLGQYEVSTNDTKYQVLFFLQDCRKFIDVLADVNPTIKIIRDGLRIFGEIEAFAPNHIRDSIQHISIEDTQMHFLHFFVEPE</sequence>
<evidence type="ECO:0000313" key="3">
    <source>
        <dbReference type="WBParaSite" id="HNAJ_0000296701-mRNA-1"/>
    </source>
</evidence>
<dbReference type="Proteomes" id="UP000278807">
    <property type="component" value="Unassembled WGS sequence"/>
</dbReference>
<dbReference type="EMBL" id="UZAE01001607">
    <property type="protein sequence ID" value="VDN98825.1"/>
    <property type="molecule type" value="Genomic_DNA"/>
</dbReference>
<evidence type="ECO:0000313" key="1">
    <source>
        <dbReference type="EMBL" id="VDN98825.1"/>
    </source>
</evidence>